<keyword evidence="1" id="KW-0805">Transcription regulation</keyword>
<dbReference type="AlphaFoldDB" id="A0A2M8M5D6"/>
<dbReference type="Proteomes" id="UP000230407">
    <property type="component" value="Unassembled WGS sequence"/>
</dbReference>
<evidence type="ECO:0000256" key="2">
    <source>
        <dbReference type="ARBA" id="ARBA00023163"/>
    </source>
</evidence>
<protein>
    <recommendedName>
        <fullName evidence="7">Zinc-finger domain-containing protein</fullName>
    </recommendedName>
</protein>
<organism evidence="5 6">
    <name type="scientific">Streptomyces carminius</name>
    <dbReference type="NCBI Taxonomy" id="2665496"/>
    <lineage>
        <taxon>Bacteria</taxon>
        <taxon>Bacillati</taxon>
        <taxon>Actinomycetota</taxon>
        <taxon>Actinomycetes</taxon>
        <taxon>Kitasatosporales</taxon>
        <taxon>Streptomycetaceae</taxon>
        <taxon>Streptomyces</taxon>
    </lineage>
</organism>
<dbReference type="RefSeq" id="WP_100200849.1">
    <property type="nucleotide sequence ID" value="NZ_PGGW01000014.1"/>
</dbReference>
<keyword evidence="4" id="KW-0812">Transmembrane</keyword>
<dbReference type="Gene3D" id="1.10.10.1320">
    <property type="entry name" value="Anti-sigma factor, zinc-finger domain"/>
    <property type="match status" value="1"/>
</dbReference>
<accession>A0A2M8M5D6</accession>
<keyword evidence="2" id="KW-0804">Transcription</keyword>
<gene>
    <name evidence="5" type="ORF">CUT44_04570</name>
</gene>
<keyword evidence="4" id="KW-1133">Transmembrane helix</keyword>
<feature type="transmembrane region" description="Helical" evidence="4">
    <location>
        <begin position="146"/>
        <end position="164"/>
    </location>
</feature>
<dbReference type="EMBL" id="PGGW01000014">
    <property type="protein sequence ID" value="PJE99427.1"/>
    <property type="molecule type" value="Genomic_DNA"/>
</dbReference>
<evidence type="ECO:0000256" key="1">
    <source>
        <dbReference type="ARBA" id="ARBA00023015"/>
    </source>
</evidence>
<evidence type="ECO:0008006" key="7">
    <source>
        <dbReference type="Google" id="ProtNLM"/>
    </source>
</evidence>
<feature type="region of interest" description="Disordered" evidence="3">
    <location>
        <begin position="171"/>
        <end position="245"/>
    </location>
</feature>
<dbReference type="InterPro" id="IPR041916">
    <property type="entry name" value="Anti_sigma_zinc_sf"/>
</dbReference>
<evidence type="ECO:0000313" key="6">
    <source>
        <dbReference type="Proteomes" id="UP000230407"/>
    </source>
</evidence>
<feature type="compositionally biased region" description="Low complexity" evidence="3">
    <location>
        <begin position="180"/>
        <end position="190"/>
    </location>
</feature>
<evidence type="ECO:0000256" key="3">
    <source>
        <dbReference type="SAM" id="MobiDB-lite"/>
    </source>
</evidence>
<feature type="region of interest" description="Disordered" evidence="3">
    <location>
        <begin position="93"/>
        <end position="140"/>
    </location>
</feature>
<keyword evidence="6" id="KW-1185">Reference proteome</keyword>
<proteinExistence type="predicted"/>
<name>A0A2M8M5D6_9ACTN</name>
<reference evidence="5 6" key="1">
    <citation type="submission" date="2017-11" db="EMBL/GenBank/DDBJ databases">
        <title>Streptomyces carmine sp. nov., a novel actinomycete isolated from Sophora alopecuroides in Xinjiang, China.</title>
        <authorList>
            <person name="Wang Y."/>
            <person name="Luo X."/>
            <person name="Wan C."/>
            <person name="Zhang L."/>
        </authorList>
    </citation>
    <scope>NUCLEOTIDE SEQUENCE [LARGE SCALE GENOMIC DNA]</scope>
    <source>
        <strain evidence="5 6">TRM SA0054</strain>
    </source>
</reference>
<evidence type="ECO:0000313" key="5">
    <source>
        <dbReference type="EMBL" id="PJE99427.1"/>
    </source>
</evidence>
<keyword evidence="4" id="KW-0472">Membrane</keyword>
<feature type="compositionally biased region" description="Basic and acidic residues" evidence="3">
    <location>
        <begin position="202"/>
        <end position="230"/>
    </location>
</feature>
<sequence>MTTASSASFDTDGHPEINEISALTEGLLPPERSADVRAHLSGCELCTDVRTSLEEIRDALGTLPGPARMPSDVAGRIDAALAAEALLDATTPAGREAASSSSVLPAGVPVGVSRETSPPPRPAGHARGTTGPGRKAHHPFRRRRRVLLATAGAVAVLGFAALFLPGLGAGSSTTAGEQSAADAGDTGDAAARSENTPADDGLEARVRSLLEGGGEPRKQGARRGAEKEGASEFSAESDPSTPLRGEAVTVPMCVREGIGRAEAPLAADRYVHEERQTYLVVLPDETDGARVDAYVVDADCVGSTPPSPGTVLTVRTYER</sequence>
<evidence type="ECO:0000256" key="4">
    <source>
        <dbReference type="SAM" id="Phobius"/>
    </source>
</evidence>
<comment type="caution">
    <text evidence="5">The sequence shown here is derived from an EMBL/GenBank/DDBJ whole genome shotgun (WGS) entry which is preliminary data.</text>
</comment>